<evidence type="ECO:0000256" key="8">
    <source>
        <dbReference type="ARBA" id="ARBA00022723"/>
    </source>
</evidence>
<evidence type="ECO:0000256" key="7">
    <source>
        <dbReference type="ARBA" id="ARBA00022679"/>
    </source>
</evidence>
<dbReference type="GO" id="GO:0097505">
    <property type="term" value="C:Rad6-Rad18 complex"/>
    <property type="evidence" value="ECO:0007669"/>
    <property type="project" value="TreeGrafter"/>
</dbReference>
<evidence type="ECO:0000256" key="4">
    <source>
        <dbReference type="ARBA" id="ARBA00009506"/>
    </source>
</evidence>
<evidence type="ECO:0000259" key="22">
    <source>
        <dbReference type="PROSITE" id="PS51908"/>
    </source>
</evidence>
<dbReference type="PANTHER" id="PTHR14134:SF2">
    <property type="entry name" value="E3 UBIQUITIN-PROTEIN LIGASE RAD18"/>
    <property type="match status" value="1"/>
</dbReference>
<proteinExistence type="inferred from homology"/>
<keyword evidence="8 18" id="KW-0479">Metal-binding</keyword>
<evidence type="ECO:0000259" key="20">
    <source>
        <dbReference type="PROSITE" id="PS50089"/>
    </source>
</evidence>
<feature type="domain" description="UBZ4-type" evidence="22">
    <location>
        <begin position="203"/>
        <end position="231"/>
    </location>
</feature>
<name>A0A1G4KHT4_9SACH</name>
<dbReference type="InterPro" id="IPR017907">
    <property type="entry name" value="Znf_RING_CS"/>
</dbReference>
<dbReference type="PROSITE" id="PS50800">
    <property type="entry name" value="SAP"/>
    <property type="match status" value="1"/>
</dbReference>
<dbReference type="Gene3D" id="3.30.160.60">
    <property type="entry name" value="Classic Zinc Finger"/>
    <property type="match status" value="1"/>
</dbReference>
<dbReference type="Pfam" id="PF02037">
    <property type="entry name" value="SAP"/>
    <property type="match status" value="1"/>
</dbReference>
<keyword evidence="24" id="KW-1185">Reference proteome</keyword>
<evidence type="ECO:0000259" key="21">
    <source>
        <dbReference type="PROSITE" id="PS50800"/>
    </source>
</evidence>
<accession>A0A1G4KHT4</accession>
<evidence type="ECO:0000256" key="15">
    <source>
        <dbReference type="ARBA" id="ARBA00023242"/>
    </source>
</evidence>
<evidence type="ECO:0000256" key="11">
    <source>
        <dbReference type="ARBA" id="ARBA00022786"/>
    </source>
</evidence>
<feature type="domain" description="RING-type" evidence="20">
    <location>
        <begin position="37"/>
        <end position="74"/>
    </location>
</feature>
<dbReference type="Proteomes" id="UP000191144">
    <property type="component" value="Chromosome H"/>
</dbReference>
<dbReference type="PROSITE" id="PS00518">
    <property type="entry name" value="ZF_RING_1"/>
    <property type="match status" value="1"/>
</dbReference>
<dbReference type="AlphaFoldDB" id="A0A1G4KHT4"/>
<feature type="compositionally biased region" description="Polar residues" evidence="19">
    <location>
        <begin position="452"/>
        <end position="462"/>
    </location>
</feature>
<dbReference type="InterPro" id="IPR001841">
    <property type="entry name" value="Znf_RING"/>
</dbReference>
<dbReference type="EC" id="2.3.2.27" evidence="5 18"/>
<feature type="compositionally biased region" description="Acidic residues" evidence="19">
    <location>
        <begin position="143"/>
        <end position="153"/>
    </location>
</feature>
<evidence type="ECO:0000256" key="17">
    <source>
        <dbReference type="PROSITE-ProRule" id="PRU01256"/>
    </source>
</evidence>
<feature type="compositionally biased region" description="Polar residues" evidence="19">
    <location>
        <begin position="428"/>
        <end position="445"/>
    </location>
</feature>
<comment type="catalytic activity">
    <reaction evidence="1 18">
        <text>S-ubiquitinyl-[E2 ubiquitin-conjugating enzyme]-L-cysteine + [acceptor protein]-L-lysine = [E2 ubiquitin-conjugating enzyme]-L-cysteine + N(6)-ubiquitinyl-[acceptor protein]-L-lysine.</text>
        <dbReference type="EC" id="2.3.2.27"/>
    </reaction>
</comment>
<keyword evidence="11 18" id="KW-0833">Ubl conjugation pathway</keyword>
<dbReference type="InterPro" id="IPR004580">
    <property type="entry name" value="Rad18_fungi"/>
</dbReference>
<dbReference type="EMBL" id="LT598480">
    <property type="protein sequence ID" value="SCV04019.1"/>
    <property type="molecule type" value="Genomic_DNA"/>
</dbReference>
<dbReference type="Pfam" id="PF13923">
    <property type="entry name" value="zf-C3HC4_2"/>
    <property type="match status" value="1"/>
</dbReference>
<evidence type="ECO:0000256" key="19">
    <source>
        <dbReference type="SAM" id="MobiDB-lite"/>
    </source>
</evidence>
<feature type="region of interest" description="Disordered" evidence="19">
    <location>
        <begin position="406"/>
        <end position="462"/>
    </location>
</feature>
<gene>
    <name evidence="23" type="ORF">LAME_0H15104G</name>
</gene>
<dbReference type="InterPro" id="IPR013083">
    <property type="entry name" value="Znf_RING/FYVE/PHD"/>
</dbReference>
<keyword evidence="15 18" id="KW-0539">Nucleus</keyword>
<evidence type="ECO:0000256" key="16">
    <source>
        <dbReference type="PROSITE-ProRule" id="PRU00175"/>
    </source>
</evidence>
<keyword evidence="12 18" id="KW-0862">Zinc</keyword>
<dbReference type="SUPFAM" id="SSF57850">
    <property type="entry name" value="RING/U-box"/>
    <property type="match status" value="1"/>
</dbReference>
<evidence type="ECO:0000256" key="14">
    <source>
        <dbReference type="ARBA" id="ARBA00023204"/>
    </source>
</evidence>
<evidence type="ECO:0000256" key="18">
    <source>
        <dbReference type="RuleBase" id="RU368093"/>
    </source>
</evidence>
<dbReference type="PROSITE" id="PS50089">
    <property type="entry name" value="ZF_RING_2"/>
    <property type="match status" value="1"/>
</dbReference>
<sequence>MSRKATVDEQIGSVTDPRDYRKTVIPELQDIDTLLRCNICKGFLKTPVLTPCGHTFCSLCIREYLNREQKCPLCLAELRESMLKSEFLVNEIAASYTKLRPKLLEFLNVEKGHQTQPVEDSSCMEIEHHLASSDRSISRINEENGDGDDDDIQIIETRENRPSKRPADAIFASAKKSRKESPQSGITSLFNRAKSPALHQPKLADCPICGKSFPVEVLQRTHLDECLSKEALDKPEDISSSPVTVKPALNPVSKELPTIEQPDFVSTTHYNRYLESTSNGSVTRLAKINFSSTSLQQLKQKLSSLKLPTAGSRQQMINRYNHYEMLWNSNYIDSIDPVDESELRRRLASWESNHNASDIPSKSGFISKFLIKNPMKDFKTDRFDRKGWAQAHQRAFRRLIREAKTSLKKSKKATSEHAGSLEQEDSTHLNQSVSSDLSAVPSNQLVARKDNITTCSQGSSET</sequence>
<dbReference type="InterPro" id="IPR006642">
    <property type="entry name" value="Rad18_UBZ4"/>
</dbReference>
<evidence type="ECO:0000313" key="23">
    <source>
        <dbReference type="EMBL" id="SCV04019.1"/>
    </source>
</evidence>
<dbReference type="PANTHER" id="PTHR14134">
    <property type="entry name" value="E3 UBIQUITIN-PROTEIN LIGASE RAD18"/>
    <property type="match status" value="1"/>
</dbReference>
<keyword evidence="9 17" id="KW-0227">DNA damage</keyword>
<dbReference type="PROSITE" id="PS51908">
    <property type="entry name" value="ZF_UBZ4"/>
    <property type="match status" value="1"/>
</dbReference>
<dbReference type="GO" id="GO:0003697">
    <property type="term" value="F:single-stranded DNA binding"/>
    <property type="evidence" value="ECO:0007669"/>
    <property type="project" value="UniProtKB-UniRule"/>
</dbReference>
<keyword evidence="10 16" id="KW-0863">Zinc-finger</keyword>
<comment type="subunit">
    <text evidence="18">Interacts with E2 UBC2, forming a complex with ubiquitin ligase activity.</text>
</comment>
<feature type="compositionally biased region" description="Basic and acidic residues" evidence="19">
    <location>
        <begin position="156"/>
        <end position="167"/>
    </location>
</feature>
<dbReference type="GO" id="GO:0006281">
    <property type="term" value="P:DNA repair"/>
    <property type="evidence" value="ECO:0007669"/>
    <property type="project" value="UniProtKB-KW"/>
</dbReference>
<dbReference type="SMART" id="SM00513">
    <property type="entry name" value="SAP"/>
    <property type="match status" value="1"/>
</dbReference>
<comment type="similarity">
    <text evidence="4 18">Belongs to the RAD18 family.</text>
</comment>
<evidence type="ECO:0000313" key="24">
    <source>
        <dbReference type="Proteomes" id="UP000191144"/>
    </source>
</evidence>
<protein>
    <recommendedName>
        <fullName evidence="6 18">Postreplication repair E3 ubiquitin-protein ligase RAD18</fullName>
        <ecNumber evidence="5 18">2.3.2.27</ecNumber>
    </recommendedName>
    <alternativeName>
        <fullName evidence="18">RING-type E3 ubiquitin transferase RAD18</fullName>
    </alternativeName>
</protein>
<feature type="region of interest" description="Disordered" evidence="19">
    <location>
        <begin position="134"/>
        <end position="168"/>
    </location>
</feature>
<evidence type="ECO:0000256" key="13">
    <source>
        <dbReference type="ARBA" id="ARBA00023125"/>
    </source>
</evidence>
<keyword evidence="13 18" id="KW-0238">DNA-binding</keyword>
<dbReference type="GO" id="GO:0005634">
    <property type="term" value="C:nucleus"/>
    <property type="evidence" value="ECO:0007669"/>
    <property type="project" value="UniProtKB-SubCell"/>
</dbReference>
<comment type="function">
    <text evidence="18">E3 RING-finger protein, member of the UBC2/RAD6 epistasis group. Associates to the E2 ubiquitin conjugating enzyme UBC2/RAD6 to form the UBC2-RAD18 ubiquitin ligase complex involved in postreplicative repair (PRR) of damaged DNA.</text>
</comment>
<dbReference type="SMART" id="SM00184">
    <property type="entry name" value="RING"/>
    <property type="match status" value="1"/>
</dbReference>
<comment type="subcellular location">
    <subcellularLocation>
        <location evidence="2 18">Nucleus</location>
    </subcellularLocation>
</comment>
<evidence type="ECO:0000256" key="5">
    <source>
        <dbReference type="ARBA" id="ARBA00012483"/>
    </source>
</evidence>
<reference evidence="24" key="1">
    <citation type="submission" date="2016-03" db="EMBL/GenBank/DDBJ databases">
        <authorList>
            <person name="Devillers Hugo."/>
        </authorList>
    </citation>
    <scope>NUCLEOTIDE SEQUENCE [LARGE SCALE GENOMIC DNA]</scope>
</reference>
<organism evidence="23 24">
    <name type="scientific">Lachancea meyersii CBS 8951</name>
    <dbReference type="NCBI Taxonomy" id="1266667"/>
    <lineage>
        <taxon>Eukaryota</taxon>
        <taxon>Fungi</taxon>
        <taxon>Dikarya</taxon>
        <taxon>Ascomycota</taxon>
        <taxon>Saccharomycotina</taxon>
        <taxon>Saccharomycetes</taxon>
        <taxon>Saccharomycetales</taxon>
        <taxon>Saccharomycetaceae</taxon>
        <taxon>Lachancea</taxon>
    </lineage>
</organism>
<evidence type="ECO:0000256" key="12">
    <source>
        <dbReference type="ARBA" id="ARBA00022833"/>
    </source>
</evidence>
<evidence type="ECO:0000256" key="9">
    <source>
        <dbReference type="ARBA" id="ARBA00022763"/>
    </source>
</evidence>
<dbReference type="Gene3D" id="3.30.40.10">
    <property type="entry name" value="Zinc/RING finger domain, C3HC4 (zinc finger)"/>
    <property type="match status" value="1"/>
</dbReference>
<dbReference type="GO" id="GO:0008270">
    <property type="term" value="F:zinc ion binding"/>
    <property type="evidence" value="ECO:0007669"/>
    <property type="project" value="UniProtKB-KW"/>
</dbReference>
<keyword evidence="14 17" id="KW-0234">DNA repair</keyword>
<evidence type="ECO:0000256" key="2">
    <source>
        <dbReference type="ARBA" id="ARBA00004123"/>
    </source>
</evidence>
<dbReference type="UniPathway" id="UPA00143"/>
<dbReference type="NCBIfam" id="TIGR00599">
    <property type="entry name" value="rad18"/>
    <property type="match status" value="1"/>
</dbReference>
<dbReference type="GO" id="GO:0006301">
    <property type="term" value="P:DNA damage tolerance"/>
    <property type="evidence" value="ECO:0007669"/>
    <property type="project" value="InterPro"/>
</dbReference>
<dbReference type="InterPro" id="IPR003034">
    <property type="entry name" value="SAP_dom"/>
</dbReference>
<dbReference type="InterPro" id="IPR039577">
    <property type="entry name" value="Rad18"/>
</dbReference>
<evidence type="ECO:0000256" key="1">
    <source>
        <dbReference type="ARBA" id="ARBA00000900"/>
    </source>
</evidence>
<evidence type="ECO:0000256" key="10">
    <source>
        <dbReference type="ARBA" id="ARBA00022771"/>
    </source>
</evidence>
<evidence type="ECO:0000256" key="6">
    <source>
        <dbReference type="ARBA" id="ARBA00015551"/>
    </source>
</evidence>
<dbReference type="GO" id="GO:0061630">
    <property type="term" value="F:ubiquitin protein ligase activity"/>
    <property type="evidence" value="ECO:0007669"/>
    <property type="project" value="UniProtKB-UniRule"/>
</dbReference>
<dbReference type="OrthoDB" id="9049620at2759"/>
<dbReference type="SMART" id="SM00734">
    <property type="entry name" value="ZnF_Rad18"/>
    <property type="match status" value="1"/>
</dbReference>
<comment type="pathway">
    <text evidence="3 18">Protein modification; protein ubiquitination.</text>
</comment>
<dbReference type="GO" id="GO:0006513">
    <property type="term" value="P:protein monoubiquitination"/>
    <property type="evidence" value="ECO:0007669"/>
    <property type="project" value="InterPro"/>
</dbReference>
<dbReference type="FunFam" id="3.30.40.10:FF:000172">
    <property type="entry name" value="E3 ubiquitin-protein ligase RAD18"/>
    <property type="match status" value="1"/>
</dbReference>
<feature type="domain" description="SAP" evidence="21">
    <location>
        <begin position="290"/>
        <end position="324"/>
    </location>
</feature>
<evidence type="ECO:0000256" key="3">
    <source>
        <dbReference type="ARBA" id="ARBA00004906"/>
    </source>
</evidence>
<keyword evidence="7 18" id="KW-0808">Transferase</keyword>